<dbReference type="Proteomes" id="UP000539710">
    <property type="component" value="Unassembled WGS sequence"/>
</dbReference>
<reference evidence="2 3" key="1">
    <citation type="submission" date="2020-07" db="EMBL/GenBank/DDBJ databases">
        <title>Chryseobacterium sp.cx-624.</title>
        <authorList>
            <person name="Yang C."/>
        </authorList>
    </citation>
    <scope>NUCLEOTIDE SEQUENCE [LARGE SCALE GENOMIC DNA]</scope>
    <source>
        <strain evidence="3">cx-624</strain>
        <strain evidence="2">Cx-624</strain>
    </source>
</reference>
<reference evidence="4" key="2">
    <citation type="submission" date="2020-07" db="EMBL/GenBank/DDBJ databases">
        <title>Flavobacterium sp. xlx-214.</title>
        <authorList>
            <person name="Yang C."/>
        </authorList>
    </citation>
    <scope>NUCLEOTIDE SEQUENCE [LARGE SCALE GENOMIC DNA]</scope>
    <source>
        <strain evidence="4">CX-624</strain>
    </source>
</reference>
<dbReference type="EMBL" id="CP059472">
    <property type="protein sequence ID" value="QMS98924.1"/>
    <property type="molecule type" value="Genomic_DNA"/>
</dbReference>
<name>A0A7D7LN16_9FLAO</name>
<evidence type="ECO:0000313" key="4">
    <source>
        <dbReference type="Proteomes" id="UP000539710"/>
    </source>
</evidence>
<evidence type="ECO:0000313" key="1">
    <source>
        <dbReference type="EMBL" id="MBA5245668.1"/>
    </source>
</evidence>
<protein>
    <submittedName>
        <fullName evidence="2">Ferritin-like domain-containing protein</fullName>
    </submittedName>
</protein>
<dbReference type="AlphaFoldDB" id="A0A7D7LN16"/>
<dbReference type="SUPFAM" id="SSF47240">
    <property type="entry name" value="Ferritin-like"/>
    <property type="match status" value="1"/>
</dbReference>
<proteinExistence type="predicted"/>
<accession>A0A7D7LN16</accession>
<keyword evidence="4" id="KW-1185">Reference proteome</keyword>
<evidence type="ECO:0000313" key="2">
    <source>
        <dbReference type="EMBL" id="QMS98924.1"/>
    </source>
</evidence>
<dbReference type="InterPro" id="IPR012347">
    <property type="entry name" value="Ferritin-like"/>
</dbReference>
<dbReference type="InterPro" id="IPR009078">
    <property type="entry name" value="Ferritin-like_SF"/>
</dbReference>
<dbReference type="RefSeq" id="WP_181885793.1">
    <property type="nucleotide sequence ID" value="NZ_CP059472.1"/>
</dbReference>
<dbReference type="Proteomes" id="UP000515349">
    <property type="component" value="Chromosome"/>
</dbReference>
<dbReference type="InterPro" id="IPR047114">
    <property type="entry name" value="YciF"/>
</dbReference>
<gene>
    <name evidence="2" type="ORF">H1R16_02640</name>
    <name evidence="1" type="ORF">H2507_00635</name>
</gene>
<organism evidence="2 3">
    <name type="scientific">Marnyiella aurantia</name>
    <dbReference type="NCBI Taxonomy" id="2758037"/>
    <lineage>
        <taxon>Bacteria</taxon>
        <taxon>Pseudomonadati</taxon>
        <taxon>Bacteroidota</taxon>
        <taxon>Flavobacteriia</taxon>
        <taxon>Flavobacteriales</taxon>
        <taxon>Weeksellaceae</taxon>
        <taxon>Marnyiella</taxon>
    </lineage>
</organism>
<dbReference type="EMBL" id="JACEUX010000001">
    <property type="protein sequence ID" value="MBA5245668.1"/>
    <property type="molecule type" value="Genomic_DNA"/>
</dbReference>
<dbReference type="Gene3D" id="1.20.1260.10">
    <property type="match status" value="1"/>
</dbReference>
<sequence>MEKKKPTTENESAKAEAMQLRDLFIDGLKDIYYAENALVKALPEMYEKASNHKLKTAIKDHLLQTQQQVVRLEQAFASMDMKAEGKKCPAIEGILEEGRETVASAAEGPVRDAAIIGSSQKVEHYEIASYGTLCAYAKVLNERPALDLLLRTLGEEKKSDCLLTIIADTNLNSQAAGGKHQSKDLNAV</sequence>
<dbReference type="KEGG" id="cbau:H1R16_02640"/>
<reference evidence="1" key="3">
    <citation type="submission" date="2020-07" db="EMBL/GenBank/DDBJ databases">
        <authorList>
            <person name="Yang C."/>
        </authorList>
    </citation>
    <scope>NUCLEOTIDE SEQUENCE</scope>
    <source>
        <strain evidence="1">Cx-624</strain>
    </source>
</reference>
<dbReference type="CDD" id="cd07909">
    <property type="entry name" value="YciF"/>
    <property type="match status" value="1"/>
</dbReference>
<evidence type="ECO:0000313" key="3">
    <source>
        <dbReference type="Proteomes" id="UP000515349"/>
    </source>
</evidence>
<dbReference type="PANTHER" id="PTHR30565:SF9">
    <property type="entry name" value="PROTEIN YCIF"/>
    <property type="match status" value="1"/>
</dbReference>
<dbReference type="InterPro" id="IPR010287">
    <property type="entry name" value="DUF892_YciF-like"/>
</dbReference>
<dbReference type="PANTHER" id="PTHR30565">
    <property type="entry name" value="PROTEIN YCIF"/>
    <property type="match status" value="1"/>
</dbReference>
<dbReference type="Pfam" id="PF05974">
    <property type="entry name" value="DUF892"/>
    <property type="match status" value="1"/>
</dbReference>